<dbReference type="PANTHER" id="PTHR33975:SF5">
    <property type="entry name" value="PROTEIN, PUTATIVE-RELATED"/>
    <property type="match status" value="1"/>
</dbReference>
<gene>
    <name evidence="1" type="ORF">TSUD_124090</name>
</gene>
<reference evidence="2" key="1">
    <citation type="journal article" date="2017" name="Front. Plant Sci.">
        <title>Climate Clever Clovers: New Paradigm to Reduce the Environmental Footprint of Ruminants by Breeding Low Methanogenic Forages Utilizing Haplotype Variation.</title>
        <authorList>
            <person name="Kaur P."/>
            <person name="Appels R."/>
            <person name="Bayer P.E."/>
            <person name="Keeble-Gagnere G."/>
            <person name="Wang J."/>
            <person name="Hirakawa H."/>
            <person name="Shirasawa K."/>
            <person name="Vercoe P."/>
            <person name="Stefanova K."/>
            <person name="Durmic Z."/>
            <person name="Nichols P."/>
            <person name="Revell C."/>
            <person name="Isobe S.N."/>
            <person name="Edwards D."/>
            <person name="Erskine W."/>
        </authorList>
    </citation>
    <scope>NUCLEOTIDE SEQUENCE [LARGE SCALE GENOMIC DNA]</scope>
    <source>
        <strain evidence="2">cv. Daliak</strain>
    </source>
</reference>
<dbReference type="GO" id="GO:0009507">
    <property type="term" value="C:chloroplast"/>
    <property type="evidence" value="ECO:0007669"/>
    <property type="project" value="TreeGrafter"/>
</dbReference>
<dbReference type="InterPro" id="IPR053023">
    <property type="entry name" value="FLAP_modulator"/>
</dbReference>
<dbReference type="AlphaFoldDB" id="A0A2Z6P6K3"/>
<protein>
    <submittedName>
        <fullName evidence="1">Uncharacterized protein</fullName>
    </submittedName>
</protein>
<proteinExistence type="predicted"/>
<evidence type="ECO:0000313" key="1">
    <source>
        <dbReference type="EMBL" id="GAU44122.1"/>
    </source>
</evidence>
<accession>A0A2Z6P6K3</accession>
<dbReference type="OrthoDB" id="542507at2759"/>
<evidence type="ECO:0000313" key="2">
    <source>
        <dbReference type="Proteomes" id="UP000242715"/>
    </source>
</evidence>
<name>A0A2Z6P6K3_TRISU</name>
<dbReference type="Pfam" id="PF07466">
    <property type="entry name" value="DUF1517"/>
    <property type="match status" value="1"/>
</dbReference>
<dbReference type="Proteomes" id="UP000242715">
    <property type="component" value="Unassembled WGS sequence"/>
</dbReference>
<dbReference type="EMBL" id="DF974016">
    <property type="protein sequence ID" value="GAU44122.1"/>
    <property type="molecule type" value="Genomic_DNA"/>
</dbReference>
<keyword evidence="2" id="KW-1185">Reference proteome</keyword>
<sequence length="178" mass="20569">MLSRALCSTREATKLQLYRDSSWPALFTGVSLLQVSVKCNLDEAFYKEQQCVRVGCAVWDYRAISLLQDQTEAIQALDQHLSYCCGGYSSVDIKRNKEDGQKCYNQQSIEEREKFDEETLVNLNNNNKTRIRSQSSDSFNDEETMNMWEQIFSRGVFAVECPVEILNLQFTLNDFDNI</sequence>
<dbReference type="PANTHER" id="PTHR33975">
    <property type="entry name" value="MYELIN-ASSOCIATED OLIGODENDROCYTE BASIC PROTEIN"/>
    <property type="match status" value="1"/>
</dbReference>
<dbReference type="InterPro" id="IPR010903">
    <property type="entry name" value="DUF1517"/>
</dbReference>
<organism evidence="1 2">
    <name type="scientific">Trifolium subterraneum</name>
    <name type="common">Subterranean clover</name>
    <dbReference type="NCBI Taxonomy" id="3900"/>
    <lineage>
        <taxon>Eukaryota</taxon>
        <taxon>Viridiplantae</taxon>
        <taxon>Streptophyta</taxon>
        <taxon>Embryophyta</taxon>
        <taxon>Tracheophyta</taxon>
        <taxon>Spermatophyta</taxon>
        <taxon>Magnoliopsida</taxon>
        <taxon>eudicotyledons</taxon>
        <taxon>Gunneridae</taxon>
        <taxon>Pentapetalae</taxon>
        <taxon>rosids</taxon>
        <taxon>fabids</taxon>
        <taxon>Fabales</taxon>
        <taxon>Fabaceae</taxon>
        <taxon>Papilionoideae</taxon>
        <taxon>50 kb inversion clade</taxon>
        <taxon>NPAAA clade</taxon>
        <taxon>Hologalegina</taxon>
        <taxon>IRL clade</taxon>
        <taxon>Trifolieae</taxon>
        <taxon>Trifolium</taxon>
    </lineage>
</organism>